<keyword evidence="3" id="KW-1185">Reference proteome</keyword>
<gene>
    <name evidence="2" type="ORF">CA13_67420</name>
</gene>
<keyword evidence="1" id="KW-1133">Transmembrane helix</keyword>
<evidence type="ECO:0000313" key="2">
    <source>
        <dbReference type="EMBL" id="TWT76250.1"/>
    </source>
</evidence>
<organism evidence="2 3">
    <name type="scientific">Novipirellula herctigrandis</name>
    <dbReference type="NCBI Taxonomy" id="2527986"/>
    <lineage>
        <taxon>Bacteria</taxon>
        <taxon>Pseudomonadati</taxon>
        <taxon>Planctomycetota</taxon>
        <taxon>Planctomycetia</taxon>
        <taxon>Pirellulales</taxon>
        <taxon>Pirellulaceae</taxon>
        <taxon>Novipirellula</taxon>
    </lineage>
</organism>
<dbReference type="OrthoDB" id="289134at2"/>
<dbReference type="AlphaFoldDB" id="A0A5C5YN84"/>
<sequence>MTAKHRHRYFLFGLLLILLGIQFRMVDSFVLNESSTRTLARFSETTTASSGSMMNSVLMQYYANPTKRIQPPRWIGLSMIALGAVCSFHAIAMPRYEGSPQ</sequence>
<keyword evidence="1" id="KW-0812">Transmembrane</keyword>
<protein>
    <submittedName>
        <fullName evidence="2">Uncharacterized protein</fullName>
    </submittedName>
</protein>
<dbReference type="Proteomes" id="UP000315010">
    <property type="component" value="Unassembled WGS sequence"/>
</dbReference>
<accession>A0A5C5YN84</accession>
<dbReference type="EMBL" id="SJPJ01000002">
    <property type="protein sequence ID" value="TWT76250.1"/>
    <property type="molecule type" value="Genomic_DNA"/>
</dbReference>
<evidence type="ECO:0000256" key="1">
    <source>
        <dbReference type="SAM" id="Phobius"/>
    </source>
</evidence>
<feature type="transmembrane region" description="Helical" evidence="1">
    <location>
        <begin position="74"/>
        <end position="92"/>
    </location>
</feature>
<comment type="caution">
    <text evidence="2">The sequence shown here is derived from an EMBL/GenBank/DDBJ whole genome shotgun (WGS) entry which is preliminary data.</text>
</comment>
<evidence type="ECO:0000313" key="3">
    <source>
        <dbReference type="Proteomes" id="UP000315010"/>
    </source>
</evidence>
<proteinExistence type="predicted"/>
<dbReference type="RefSeq" id="WP_146404050.1">
    <property type="nucleotide sequence ID" value="NZ_SJPJ01000002.1"/>
</dbReference>
<name>A0A5C5YN84_9BACT</name>
<keyword evidence="1" id="KW-0472">Membrane</keyword>
<reference evidence="2 3" key="1">
    <citation type="submission" date="2019-02" db="EMBL/GenBank/DDBJ databases">
        <title>Deep-cultivation of Planctomycetes and their phenomic and genomic characterization uncovers novel biology.</title>
        <authorList>
            <person name="Wiegand S."/>
            <person name="Jogler M."/>
            <person name="Boedeker C."/>
            <person name="Pinto D."/>
            <person name="Vollmers J."/>
            <person name="Rivas-Marin E."/>
            <person name="Kohn T."/>
            <person name="Peeters S.H."/>
            <person name="Heuer A."/>
            <person name="Rast P."/>
            <person name="Oberbeckmann S."/>
            <person name="Bunk B."/>
            <person name="Jeske O."/>
            <person name="Meyerdierks A."/>
            <person name="Storesund J.E."/>
            <person name="Kallscheuer N."/>
            <person name="Luecker S."/>
            <person name="Lage O.M."/>
            <person name="Pohl T."/>
            <person name="Merkel B.J."/>
            <person name="Hornburger P."/>
            <person name="Mueller R.-W."/>
            <person name="Bruemmer F."/>
            <person name="Labrenz M."/>
            <person name="Spormann A.M."/>
            <person name="Op Den Camp H."/>
            <person name="Overmann J."/>
            <person name="Amann R."/>
            <person name="Jetten M.S.M."/>
            <person name="Mascher T."/>
            <person name="Medema M.H."/>
            <person name="Devos D.P."/>
            <person name="Kaster A.-K."/>
            <person name="Ovreas L."/>
            <person name="Rohde M."/>
            <person name="Galperin M.Y."/>
            <person name="Jogler C."/>
        </authorList>
    </citation>
    <scope>NUCLEOTIDE SEQUENCE [LARGE SCALE GENOMIC DNA]</scope>
    <source>
        <strain evidence="2 3">CA13</strain>
    </source>
</reference>